<organism evidence="1 2">
    <name type="scientific">Pristionchus mayeri</name>
    <dbReference type="NCBI Taxonomy" id="1317129"/>
    <lineage>
        <taxon>Eukaryota</taxon>
        <taxon>Metazoa</taxon>
        <taxon>Ecdysozoa</taxon>
        <taxon>Nematoda</taxon>
        <taxon>Chromadorea</taxon>
        <taxon>Rhabditida</taxon>
        <taxon>Rhabditina</taxon>
        <taxon>Diplogasteromorpha</taxon>
        <taxon>Diplogasteroidea</taxon>
        <taxon>Neodiplogasteridae</taxon>
        <taxon>Pristionchus</taxon>
    </lineage>
</organism>
<name>A0AAN5I5M8_9BILA</name>
<dbReference type="AlphaFoldDB" id="A0AAN5I5M8"/>
<feature type="non-terminal residue" evidence="1">
    <location>
        <position position="215"/>
    </location>
</feature>
<keyword evidence="2" id="KW-1185">Reference proteome</keyword>
<sequence length="215" mass="24307">SSNFYTSDEIKDEPVEIKEEPMNDFADIKQEYLIEDTVLNDEIKGEPVEMKDELIDDFPLIKDSEPIADMYCPSTGTSRPIYQSTSGINTGLSSDLMQLKKTEFSRKCVLCGEKTTRWLYSPISSSAHVSRFFNDLIGLTSQQRNKCDMFMKKNLRVLLCSKHVKRPVADIYSQCTGNVRSIAGPIHPSLYPILSDIGTQALASYQQLQMEEDAL</sequence>
<gene>
    <name evidence="1" type="ORF">PMAYCL1PPCAC_22440</name>
</gene>
<protein>
    <submittedName>
        <fullName evidence="1">Uncharacterized protein</fullName>
    </submittedName>
</protein>
<proteinExistence type="predicted"/>
<evidence type="ECO:0000313" key="2">
    <source>
        <dbReference type="Proteomes" id="UP001328107"/>
    </source>
</evidence>
<evidence type="ECO:0000313" key="1">
    <source>
        <dbReference type="EMBL" id="GMR52245.1"/>
    </source>
</evidence>
<dbReference type="EMBL" id="BTRK01000005">
    <property type="protein sequence ID" value="GMR52245.1"/>
    <property type="molecule type" value="Genomic_DNA"/>
</dbReference>
<comment type="caution">
    <text evidence="1">The sequence shown here is derived from an EMBL/GenBank/DDBJ whole genome shotgun (WGS) entry which is preliminary data.</text>
</comment>
<reference evidence="2" key="1">
    <citation type="submission" date="2022-10" db="EMBL/GenBank/DDBJ databases">
        <title>Genome assembly of Pristionchus species.</title>
        <authorList>
            <person name="Yoshida K."/>
            <person name="Sommer R.J."/>
        </authorList>
    </citation>
    <scope>NUCLEOTIDE SEQUENCE [LARGE SCALE GENOMIC DNA]</scope>
    <source>
        <strain evidence="2">RS5460</strain>
    </source>
</reference>
<accession>A0AAN5I5M8</accession>
<dbReference type="Proteomes" id="UP001328107">
    <property type="component" value="Unassembled WGS sequence"/>
</dbReference>
<feature type="non-terminal residue" evidence="1">
    <location>
        <position position="1"/>
    </location>
</feature>